<dbReference type="AlphaFoldDB" id="A0A0F8Y3Z6"/>
<accession>A0A0F8Y3Z6</accession>
<proteinExistence type="predicted"/>
<comment type="caution">
    <text evidence="1">The sequence shown here is derived from an EMBL/GenBank/DDBJ whole genome shotgun (WGS) entry which is preliminary data.</text>
</comment>
<dbReference type="EMBL" id="LAZR01070285">
    <property type="protein sequence ID" value="KKK42986.1"/>
    <property type="molecule type" value="Genomic_DNA"/>
</dbReference>
<reference evidence="1" key="1">
    <citation type="journal article" date="2015" name="Nature">
        <title>Complex archaea that bridge the gap between prokaryotes and eukaryotes.</title>
        <authorList>
            <person name="Spang A."/>
            <person name="Saw J.H."/>
            <person name="Jorgensen S.L."/>
            <person name="Zaremba-Niedzwiedzka K."/>
            <person name="Martijn J."/>
            <person name="Lind A.E."/>
            <person name="van Eijk R."/>
            <person name="Schleper C."/>
            <person name="Guy L."/>
            <person name="Ettema T.J."/>
        </authorList>
    </citation>
    <scope>NUCLEOTIDE SEQUENCE</scope>
</reference>
<gene>
    <name evidence="1" type="ORF">LCGC14_3169140</name>
</gene>
<evidence type="ECO:0000313" key="1">
    <source>
        <dbReference type="EMBL" id="KKK42986.1"/>
    </source>
</evidence>
<sequence length="126" mass="14366">MKVRNITNDDMRRALMIVNKQYDNNVIWNRFESNGKGFRFTLKVKDSKKAGHRLSQSLTSKSNRTRMASACWHVHGDFFEALLSINEDAVIKTSGGITINKDGGNWQDRNIGSQFSPLYFSEACEC</sequence>
<protein>
    <submittedName>
        <fullName evidence="1">Uncharacterized protein</fullName>
    </submittedName>
</protein>
<organism evidence="1">
    <name type="scientific">marine sediment metagenome</name>
    <dbReference type="NCBI Taxonomy" id="412755"/>
    <lineage>
        <taxon>unclassified sequences</taxon>
        <taxon>metagenomes</taxon>
        <taxon>ecological metagenomes</taxon>
    </lineage>
</organism>
<name>A0A0F8Y3Z6_9ZZZZ</name>